<dbReference type="Proteomes" id="UP000315343">
    <property type="component" value="Unassembled WGS sequence"/>
</dbReference>
<gene>
    <name evidence="1" type="ORF">LY60_01655</name>
</gene>
<evidence type="ECO:0000313" key="2">
    <source>
        <dbReference type="Proteomes" id="UP000315343"/>
    </source>
</evidence>
<dbReference type="OrthoDB" id="8769320at2"/>
<name>A0A562JC90_9FIRM</name>
<dbReference type="Gene3D" id="3.30.870.10">
    <property type="entry name" value="Endonuclease Chain A"/>
    <property type="match status" value="2"/>
</dbReference>
<protein>
    <submittedName>
        <fullName evidence="1">Uncharacterized protein</fullName>
    </submittedName>
</protein>
<comment type="caution">
    <text evidence="1">The sequence shown here is derived from an EMBL/GenBank/DDBJ whole genome shotgun (WGS) entry which is preliminary data.</text>
</comment>
<dbReference type="RefSeq" id="WP_145082238.1">
    <property type="nucleotide sequence ID" value="NZ_VLKH01000004.1"/>
</dbReference>
<evidence type="ECO:0000313" key="1">
    <source>
        <dbReference type="EMBL" id="TWH80394.1"/>
    </source>
</evidence>
<dbReference type="SUPFAM" id="SSF56024">
    <property type="entry name" value="Phospholipase D/nuclease"/>
    <property type="match status" value="1"/>
</dbReference>
<accession>A0A562JC90</accession>
<proteinExistence type="predicted"/>
<reference evidence="1 2" key="1">
    <citation type="submission" date="2019-07" db="EMBL/GenBank/DDBJ databases">
        <title>Genomic Encyclopedia of Type Strains, Phase I: the one thousand microbial genomes (KMG-I) project.</title>
        <authorList>
            <person name="Kyrpides N."/>
        </authorList>
    </citation>
    <scope>NUCLEOTIDE SEQUENCE [LARGE SCALE GENOMIC DNA]</scope>
    <source>
        <strain evidence="1 2">DSM 13558</strain>
    </source>
</reference>
<dbReference type="AlphaFoldDB" id="A0A562JC90"/>
<organism evidence="1 2">
    <name type="scientific">Sedimentibacter saalensis</name>
    <dbReference type="NCBI Taxonomy" id="130788"/>
    <lineage>
        <taxon>Bacteria</taxon>
        <taxon>Bacillati</taxon>
        <taxon>Bacillota</taxon>
        <taxon>Tissierellia</taxon>
        <taxon>Sedimentibacter</taxon>
    </lineage>
</organism>
<sequence>MMKYNDFFELIDNGGNQPIAALFMTYGFDAELFEHHILPSFLGIVDDPNESELRYRYQIALKLKEVPVAVISDAKQYNGGRTFLYDNITVSTETFHPKCYILLFNKFMRVIISSGNLTKSGLCYNAELLWYEDIYLNKNNSLSRELLYIISFMEDRYNLSNIEAIKEIKSFLIKSIYVEGYPKITATCFNENIFSKVLQEIKEMKAKCKTLTIMSPFFENDREKAFDGSLIMSFLKRIKSEYPILKINICFPAIYNKEQDKYLVSVPENIFKELLNTYKDISLYAIPREWDREDNEETIVRTYHAKLIYAELENVYNLYLSGSVNFTNNAMMSNLNNLRNIEVGVINYSKTKLILPQCTKIPYNKLLVVEKNEPENIINCFVDSAVFDGTDLTIQINVNKAVVHYEINYNDHNIKTVNDVVNQVVIKNFSLKKQQDLKIICQNFSFYVPILIPNKEEIITEDFRFSFDINMKDIIDYLSGRYKSMSELKRMKEIVSSDDLYKDNITIFFRQNLQRFYKALDTLRKGLEKPYYTEYAFINFINEPIGLKNLISLILENYKESKENKIDTTDEETFLYLVEIWNVIEHLSYQEDWVNEDIKKNILSMLIKEPKEIIKAVTETATGNVKKQYQILLKEYGLVV</sequence>
<dbReference type="EMBL" id="VLKH01000004">
    <property type="protein sequence ID" value="TWH80394.1"/>
    <property type="molecule type" value="Genomic_DNA"/>
</dbReference>
<keyword evidence="2" id="KW-1185">Reference proteome</keyword>